<keyword evidence="5" id="KW-1185">Reference proteome</keyword>
<gene>
    <name evidence="4" type="ORF">CH341_15965</name>
</gene>
<dbReference type="GO" id="GO:0016705">
    <property type="term" value="F:oxidoreductase activity, acting on paired donors, with incorporation or reduction of molecular oxygen"/>
    <property type="evidence" value="ECO:0007669"/>
    <property type="project" value="InterPro"/>
</dbReference>
<protein>
    <recommendedName>
        <fullName evidence="3">Luciferase-like domain-containing protein</fullName>
    </recommendedName>
</protein>
<sequence length="383" mass="41208">MRSACSRSRRFPTRPWWRRSSRPSGRSRSAARHRPPFAPPWQRRAARFRSGDLMTLGVFFDGFSSTAEMLEVAAAAEEAGAASLWFAQHMGYRDALVWAALAAGATRRVTLVPTAITPYLWPPLPVAMSMATLSEAAGGRVALAVSIGNLLNLDQSGVEPVRPVRVIRDYVETLRALQAGETVRHEGVVHTLRGAAMRFAEQDSYPLYVASTGPQMLGLAGEIGDGVLLSAGLTLASCRRCIDHAEAGARKAGRDPAAVRKAAFINVAVSEDGASARAAMLRKLAFLFRSRGHADNIASSGLDIDHQAIIDHLSRHDLDAATRLLPDAAAQAFAVAGTPAECRDRLAEYLAIGLDEPIIEVTGSREERTLALDLIRQLAKEGA</sequence>
<dbReference type="CDD" id="cd01097">
    <property type="entry name" value="Tetrahydromethanopterin_reductase"/>
    <property type="match status" value="1"/>
</dbReference>
<dbReference type="PANTHER" id="PTHR43244">
    <property type="match status" value="1"/>
</dbReference>
<dbReference type="AlphaFoldDB" id="A0A327L0T3"/>
<feature type="region of interest" description="Disordered" evidence="2">
    <location>
        <begin position="16"/>
        <end position="38"/>
    </location>
</feature>
<dbReference type="InterPro" id="IPR011251">
    <property type="entry name" value="Luciferase-like_dom"/>
</dbReference>
<dbReference type="EMBL" id="NPEX01000105">
    <property type="protein sequence ID" value="RAI43122.1"/>
    <property type="molecule type" value="Genomic_DNA"/>
</dbReference>
<evidence type="ECO:0000256" key="1">
    <source>
        <dbReference type="ARBA" id="ARBA00023002"/>
    </source>
</evidence>
<organism evidence="4 5">
    <name type="scientific">Rhodoplanes roseus</name>
    <dbReference type="NCBI Taxonomy" id="29409"/>
    <lineage>
        <taxon>Bacteria</taxon>
        <taxon>Pseudomonadati</taxon>
        <taxon>Pseudomonadota</taxon>
        <taxon>Alphaproteobacteria</taxon>
        <taxon>Hyphomicrobiales</taxon>
        <taxon>Nitrobacteraceae</taxon>
        <taxon>Rhodoplanes</taxon>
    </lineage>
</organism>
<reference evidence="4 5" key="1">
    <citation type="submission" date="2017-07" db="EMBL/GenBank/DDBJ databases">
        <title>Draft Genome Sequences of Select Purple Nonsulfur Bacteria.</title>
        <authorList>
            <person name="Lasarre B."/>
            <person name="Mckinlay J.B."/>
        </authorList>
    </citation>
    <scope>NUCLEOTIDE SEQUENCE [LARGE SCALE GENOMIC DNA]</scope>
    <source>
        <strain evidence="4 5">DSM 5909</strain>
    </source>
</reference>
<dbReference type="OrthoDB" id="9804736at2"/>
<evidence type="ECO:0000313" key="4">
    <source>
        <dbReference type="EMBL" id="RAI43122.1"/>
    </source>
</evidence>
<dbReference type="Proteomes" id="UP000249130">
    <property type="component" value="Unassembled WGS sequence"/>
</dbReference>
<comment type="caution">
    <text evidence="4">The sequence shown here is derived from an EMBL/GenBank/DDBJ whole genome shotgun (WGS) entry which is preliminary data.</text>
</comment>
<accession>A0A327L0T3</accession>
<evidence type="ECO:0000259" key="3">
    <source>
        <dbReference type="Pfam" id="PF00296"/>
    </source>
</evidence>
<dbReference type="PANTHER" id="PTHR43244:SF1">
    <property type="entry name" value="5,10-METHYLENETETRAHYDROMETHANOPTERIN REDUCTASE"/>
    <property type="match status" value="1"/>
</dbReference>
<name>A0A327L0T3_9BRAD</name>
<evidence type="ECO:0000313" key="5">
    <source>
        <dbReference type="Proteomes" id="UP000249130"/>
    </source>
</evidence>
<feature type="domain" description="Luciferase-like" evidence="3">
    <location>
        <begin position="65"/>
        <end position="355"/>
    </location>
</feature>
<dbReference type="InterPro" id="IPR050564">
    <property type="entry name" value="F420-G6PD/mer"/>
</dbReference>
<keyword evidence="1" id="KW-0560">Oxidoreductase</keyword>
<dbReference type="InterPro" id="IPR036661">
    <property type="entry name" value="Luciferase-like_sf"/>
</dbReference>
<dbReference type="Pfam" id="PF00296">
    <property type="entry name" value="Bac_luciferase"/>
    <property type="match status" value="1"/>
</dbReference>
<proteinExistence type="predicted"/>
<dbReference type="Gene3D" id="3.20.20.30">
    <property type="entry name" value="Luciferase-like domain"/>
    <property type="match status" value="1"/>
</dbReference>
<dbReference type="SUPFAM" id="SSF51679">
    <property type="entry name" value="Bacterial luciferase-like"/>
    <property type="match status" value="1"/>
</dbReference>
<evidence type="ECO:0000256" key="2">
    <source>
        <dbReference type="SAM" id="MobiDB-lite"/>
    </source>
</evidence>